<name>A0A7X3LX29_9HYPH</name>
<dbReference type="Proteomes" id="UP000433101">
    <property type="component" value="Unassembled WGS sequence"/>
</dbReference>
<gene>
    <name evidence="1" type="ORF">GR183_17505</name>
</gene>
<dbReference type="EMBL" id="WUMV01000008">
    <property type="protein sequence ID" value="MXN66714.1"/>
    <property type="molecule type" value="Genomic_DNA"/>
</dbReference>
<evidence type="ECO:0000313" key="1">
    <source>
        <dbReference type="EMBL" id="MXN66714.1"/>
    </source>
</evidence>
<reference evidence="1 2" key="1">
    <citation type="submission" date="2019-12" db="EMBL/GenBank/DDBJ databases">
        <authorList>
            <person name="Li M."/>
        </authorList>
    </citation>
    <scope>NUCLEOTIDE SEQUENCE [LARGE SCALE GENOMIC DNA]</scope>
    <source>
        <strain evidence="1 2">GBMRC 2046</strain>
    </source>
</reference>
<evidence type="ECO:0000313" key="2">
    <source>
        <dbReference type="Proteomes" id="UP000433101"/>
    </source>
</evidence>
<dbReference type="RefSeq" id="WP_160776956.1">
    <property type="nucleotide sequence ID" value="NZ_WUMV01000008.1"/>
</dbReference>
<accession>A0A7X3LX29</accession>
<sequence>MEWTGRRNYELNSSIILKYVYRLLSLVLADDAIAVAAANENDQLAELRSLFIEEEIVHLLFGTAIANRAHDDHMQGPRQDPNELSFAPVDRSCGEWVRDVQRPDAQCLTLREACNKIIHAENIRIETIARNGRAFEVINPVVYLEGRRGRTQWSATLDLVQYAQATFENFGDLG</sequence>
<keyword evidence="2" id="KW-1185">Reference proteome</keyword>
<protein>
    <submittedName>
        <fullName evidence="1">Uncharacterized protein</fullName>
    </submittedName>
</protein>
<dbReference type="AlphaFoldDB" id="A0A7X3LX29"/>
<proteinExistence type="predicted"/>
<organism evidence="1 2">
    <name type="scientific">Stappia sediminis</name>
    <dbReference type="NCBI Taxonomy" id="2692190"/>
    <lineage>
        <taxon>Bacteria</taxon>
        <taxon>Pseudomonadati</taxon>
        <taxon>Pseudomonadota</taxon>
        <taxon>Alphaproteobacteria</taxon>
        <taxon>Hyphomicrobiales</taxon>
        <taxon>Stappiaceae</taxon>
        <taxon>Stappia</taxon>
    </lineage>
</organism>
<comment type="caution">
    <text evidence="1">The sequence shown here is derived from an EMBL/GenBank/DDBJ whole genome shotgun (WGS) entry which is preliminary data.</text>
</comment>